<feature type="transmembrane region" description="Helical" evidence="1">
    <location>
        <begin position="393"/>
        <end position="411"/>
    </location>
</feature>
<keyword evidence="1" id="KW-0472">Membrane</keyword>
<keyword evidence="3" id="KW-1185">Reference proteome</keyword>
<dbReference type="Proteomes" id="UP001396646">
    <property type="component" value="Unassembled WGS sequence"/>
</dbReference>
<feature type="transmembrane region" description="Helical" evidence="1">
    <location>
        <begin position="451"/>
        <end position="468"/>
    </location>
</feature>
<evidence type="ECO:0000313" key="3">
    <source>
        <dbReference type="Proteomes" id="UP001396646"/>
    </source>
</evidence>
<sequence>MYFDDTLALTTEFKNENPSGKIGFDVYGGTGYFDNFYLRPITMENASGYLNELNLTSTKPSTRIGSIYTLQLEDTANGKAFFSLSKFGKTIDTSVGSEGETVSLYFENGDEAVNFKINEVFDAEDNSGVWLEEIISASTDDLNIGVDEISIDPIYYQEENMDVGFSVKNNGGIGYKGTPEIVISTDGDKETINPELVLDAKGSEQFNVMLKAPDNPGSHTLTISIDPEYTSIGRSVDYQVRALNPAVTTISTDLQEDNGIRGTVTIGTPFPAQFVDWDTTAIVKVYSVVDYGKKEIYSKDVTVTGSTFNVDLGYNEFYRGDGQYVVSVDIGGMQDSDLFEIVGEDFDYTPTGDGLPPTILTGELYPKLMMLLIGMVAAVSVRNHMQKVTKSLPIDLLAIVCGIALLVVAFIRGGSDMVTLGIVLTGAGIGANIVSRSDSSVGKMLMMDSHLHDFAGMLIVFSSAAYIVLQVPEWSFFVVVGTLVAYYSALNMYKGR</sequence>
<evidence type="ECO:0000256" key="1">
    <source>
        <dbReference type="SAM" id="Phobius"/>
    </source>
</evidence>
<name>A0ABU9KQ66_9EURY</name>
<organism evidence="2 3">
    <name type="scientific">Methanococcoides cohabitans</name>
    <dbReference type="NCBI Taxonomy" id="3136559"/>
    <lineage>
        <taxon>Archaea</taxon>
        <taxon>Methanobacteriati</taxon>
        <taxon>Methanobacteriota</taxon>
        <taxon>Stenosarchaea group</taxon>
        <taxon>Methanomicrobia</taxon>
        <taxon>Methanosarcinales</taxon>
        <taxon>Methanosarcinaceae</taxon>
        <taxon>Methanococcoides</taxon>
    </lineage>
</organism>
<evidence type="ECO:0008006" key="4">
    <source>
        <dbReference type="Google" id="ProtNLM"/>
    </source>
</evidence>
<dbReference type="RefSeq" id="WP_342126253.1">
    <property type="nucleotide sequence ID" value="NZ_JBCAUS010000002.1"/>
</dbReference>
<keyword evidence="1" id="KW-0812">Transmembrane</keyword>
<protein>
    <recommendedName>
        <fullName evidence="4">CARDB domain-containing protein</fullName>
    </recommendedName>
</protein>
<gene>
    <name evidence="2" type="ORF">WOA13_01585</name>
</gene>
<reference evidence="2 3" key="1">
    <citation type="submission" date="2024-04" db="EMBL/GenBank/DDBJ databases">
        <title>Methanococcoides sp. LMO-2.</title>
        <authorList>
            <person name="Liang L."/>
        </authorList>
    </citation>
    <scope>NUCLEOTIDE SEQUENCE [LARGE SCALE GENOMIC DNA]</scope>
    <source>
        <strain evidence="2 3">LMO-2</strain>
    </source>
</reference>
<keyword evidence="1" id="KW-1133">Transmembrane helix</keyword>
<dbReference type="EMBL" id="JBCAUS010000002">
    <property type="protein sequence ID" value="MEL4304531.1"/>
    <property type="molecule type" value="Genomic_DNA"/>
</dbReference>
<feature type="transmembrane region" description="Helical" evidence="1">
    <location>
        <begin position="474"/>
        <end position="493"/>
    </location>
</feature>
<accession>A0ABU9KQ66</accession>
<proteinExistence type="predicted"/>
<comment type="caution">
    <text evidence="2">The sequence shown here is derived from an EMBL/GenBank/DDBJ whole genome shotgun (WGS) entry which is preliminary data.</text>
</comment>
<evidence type="ECO:0000313" key="2">
    <source>
        <dbReference type="EMBL" id="MEL4304531.1"/>
    </source>
</evidence>
<feature type="transmembrane region" description="Helical" evidence="1">
    <location>
        <begin position="417"/>
        <end position="435"/>
    </location>
</feature>
<feature type="transmembrane region" description="Helical" evidence="1">
    <location>
        <begin position="364"/>
        <end position="381"/>
    </location>
</feature>